<sequence length="72" mass="8039">MAPAANKKSRSLWDAFTCYYCTCFRPLSSDESQIENRGDRCRPVIESPAAPGADHDPPHPPVKSIVIYCNRT</sequence>
<reference evidence="2" key="2">
    <citation type="journal article" date="2023" name="Plants (Basel)">
        <title>Annotation of the Turnera subulata (Passifloraceae) Draft Genome Reveals the S-Locus Evolved after the Divergence of Turneroideae from Passifloroideae in a Stepwise Manner.</title>
        <authorList>
            <person name="Henning P.M."/>
            <person name="Roalson E.H."/>
            <person name="Mir W."/>
            <person name="McCubbin A.G."/>
            <person name="Shore J.S."/>
        </authorList>
    </citation>
    <scope>NUCLEOTIDE SEQUENCE</scope>
    <source>
        <strain evidence="2">F60SS</strain>
        <tissue evidence="3">Leaves</tissue>
    </source>
</reference>
<proteinExistence type="predicted"/>
<accession>A0A9Q0F7S8</accession>
<keyword evidence="4" id="KW-1185">Reference proteome</keyword>
<name>A0A9Q0F7S8_9ROSI</name>
<feature type="region of interest" description="Disordered" evidence="1">
    <location>
        <begin position="38"/>
        <end position="63"/>
    </location>
</feature>
<evidence type="ECO:0000313" key="3">
    <source>
        <dbReference type="EMBL" id="KAJ4845296.1"/>
    </source>
</evidence>
<protein>
    <submittedName>
        <fullName evidence="2">Uncharacterized protein</fullName>
    </submittedName>
</protein>
<evidence type="ECO:0000313" key="4">
    <source>
        <dbReference type="Proteomes" id="UP001141552"/>
    </source>
</evidence>
<comment type="caution">
    <text evidence="2">The sequence shown here is derived from an EMBL/GenBank/DDBJ whole genome shotgun (WGS) entry which is preliminary data.</text>
</comment>
<gene>
    <name evidence="2" type="ORF">Tsubulata_043496</name>
    <name evidence="3" type="ORF">Tsubulata_043514</name>
</gene>
<dbReference type="Proteomes" id="UP001141552">
    <property type="component" value="Unassembled WGS sequence"/>
</dbReference>
<evidence type="ECO:0000256" key="1">
    <source>
        <dbReference type="SAM" id="MobiDB-lite"/>
    </source>
</evidence>
<dbReference type="EMBL" id="JAKUCV010006934">
    <property type="protein sequence ID" value="KAJ4825321.1"/>
    <property type="molecule type" value="Genomic_DNA"/>
</dbReference>
<reference evidence="2" key="1">
    <citation type="submission" date="2022-02" db="EMBL/GenBank/DDBJ databases">
        <authorList>
            <person name="Henning P.M."/>
            <person name="McCubbin A.G."/>
            <person name="Shore J.S."/>
        </authorList>
    </citation>
    <scope>NUCLEOTIDE SEQUENCE</scope>
    <source>
        <strain evidence="2">F60SS</strain>
        <tissue evidence="2">Leaves</tissue>
    </source>
</reference>
<evidence type="ECO:0000313" key="2">
    <source>
        <dbReference type="EMBL" id="KAJ4825321.1"/>
    </source>
</evidence>
<organism evidence="2 4">
    <name type="scientific">Turnera subulata</name>
    <dbReference type="NCBI Taxonomy" id="218843"/>
    <lineage>
        <taxon>Eukaryota</taxon>
        <taxon>Viridiplantae</taxon>
        <taxon>Streptophyta</taxon>
        <taxon>Embryophyta</taxon>
        <taxon>Tracheophyta</taxon>
        <taxon>Spermatophyta</taxon>
        <taxon>Magnoliopsida</taxon>
        <taxon>eudicotyledons</taxon>
        <taxon>Gunneridae</taxon>
        <taxon>Pentapetalae</taxon>
        <taxon>rosids</taxon>
        <taxon>fabids</taxon>
        <taxon>Malpighiales</taxon>
        <taxon>Passifloraceae</taxon>
        <taxon>Turnera</taxon>
    </lineage>
</organism>
<dbReference type="AlphaFoldDB" id="A0A9Q0F7S8"/>
<dbReference type="EMBL" id="JAKUCV010001725">
    <property type="protein sequence ID" value="KAJ4845296.1"/>
    <property type="molecule type" value="Genomic_DNA"/>
</dbReference>